<gene>
    <name evidence="1" type="ORF">SAMN06296241_2666</name>
</gene>
<evidence type="ECO:0000313" key="2">
    <source>
        <dbReference type="Proteomes" id="UP000219193"/>
    </source>
</evidence>
<dbReference type="AlphaFoldDB" id="A0A285X8H8"/>
<accession>A0A285X8H8</accession>
<organism evidence="1 2">
    <name type="scientific">Salinimicrobium sediminis</name>
    <dbReference type="NCBI Taxonomy" id="1343891"/>
    <lineage>
        <taxon>Bacteria</taxon>
        <taxon>Pseudomonadati</taxon>
        <taxon>Bacteroidota</taxon>
        <taxon>Flavobacteriia</taxon>
        <taxon>Flavobacteriales</taxon>
        <taxon>Flavobacteriaceae</taxon>
        <taxon>Salinimicrobium</taxon>
    </lineage>
</organism>
<name>A0A285X8H8_9FLAO</name>
<evidence type="ECO:0000313" key="1">
    <source>
        <dbReference type="EMBL" id="SOC81094.1"/>
    </source>
</evidence>
<dbReference type="RefSeq" id="WP_097056872.1">
    <property type="nucleotide sequence ID" value="NZ_OCMF01000004.1"/>
</dbReference>
<dbReference type="EMBL" id="OCMF01000004">
    <property type="protein sequence ID" value="SOC81094.1"/>
    <property type="molecule type" value="Genomic_DNA"/>
</dbReference>
<keyword evidence="2" id="KW-1185">Reference proteome</keyword>
<dbReference type="Proteomes" id="UP000219193">
    <property type="component" value="Unassembled WGS sequence"/>
</dbReference>
<proteinExistence type="predicted"/>
<reference evidence="2" key="1">
    <citation type="submission" date="2017-09" db="EMBL/GenBank/DDBJ databases">
        <authorList>
            <person name="Varghese N."/>
            <person name="Submissions S."/>
        </authorList>
    </citation>
    <scope>NUCLEOTIDE SEQUENCE [LARGE SCALE GENOMIC DNA]</scope>
    <source>
        <strain evidence="2">CGMCC 1.12641</strain>
    </source>
</reference>
<protein>
    <submittedName>
        <fullName evidence="1">Uncharacterized protein</fullName>
    </submittedName>
</protein>
<sequence length="81" mass="9500">MAFTINLLTYRIKRSQNDYILHRATITNPCFEIFEALPFPCLLLEPVQGEWSREELVQLIRSSADEVDKIIGNIIKKNRKH</sequence>